<dbReference type="NCBIfam" id="TIGR01297">
    <property type="entry name" value="CDF"/>
    <property type="match status" value="1"/>
</dbReference>
<protein>
    <submittedName>
        <fullName evidence="12">Zinc transporter 2</fullName>
    </submittedName>
</protein>
<dbReference type="PANTHER" id="PTHR11562">
    <property type="entry name" value="CATION EFFLUX PROTEIN/ ZINC TRANSPORTER"/>
    <property type="match status" value="1"/>
</dbReference>
<feature type="domain" description="Cation efflux protein transmembrane" evidence="10">
    <location>
        <begin position="35"/>
        <end position="246"/>
    </location>
</feature>
<dbReference type="Gene3D" id="1.20.1510.10">
    <property type="entry name" value="Cation efflux protein transmembrane domain"/>
    <property type="match status" value="1"/>
</dbReference>
<name>A0A5N5TPJ8_9CRUS</name>
<keyword evidence="8 9" id="KW-0472">Membrane</keyword>
<evidence type="ECO:0000256" key="3">
    <source>
        <dbReference type="ARBA" id="ARBA00022448"/>
    </source>
</evidence>
<dbReference type="InterPro" id="IPR027469">
    <property type="entry name" value="Cation_efflux_TMD_sf"/>
</dbReference>
<organism evidence="12 13">
    <name type="scientific">Armadillidium nasatum</name>
    <dbReference type="NCBI Taxonomy" id="96803"/>
    <lineage>
        <taxon>Eukaryota</taxon>
        <taxon>Metazoa</taxon>
        <taxon>Ecdysozoa</taxon>
        <taxon>Arthropoda</taxon>
        <taxon>Crustacea</taxon>
        <taxon>Multicrustacea</taxon>
        <taxon>Malacostraca</taxon>
        <taxon>Eumalacostraca</taxon>
        <taxon>Peracarida</taxon>
        <taxon>Isopoda</taxon>
        <taxon>Oniscidea</taxon>
        <taxon>Crinocheta</taxon>
        <taxon>Armadillidiidae</taxon>
        <taxon>Armadillidium</taxon>
    </lineage>
</organism>
<evidence type="ECO:0000256" key="2">
    <source>
        <dbReference type="ARBA" id="ARBA00008873"/>
    </source>
</evidence>
<keyword evidence="7" id="KW-0406">Ion transport</keyword>
<gene>
    <name evidence="12" type="ORF">Anas_02079</name>
</gene>
<dbReference type="SUPFAM" id="SSF161111">
    <property type="entry name" value="Cation efflux protein transmembrane domain-like"/>
    <property type="match status" value="1"/>
</dbReference>
<feature type="transmembrane region" description="Helical" evidence="9">
    <location>
        <begin position="139"/>
        <end position="157"/>
    </location>
</feature>
<dbReference type="AlphaFoldDB" id="A0A5N5TPJ8"/>
<dbReference type="GO" id="GO:0005886">
    <property type="term" value="C:plasma membrane"/>
    <property type="evidence" value="ECO:0007669"/>
    <property type="project" value="TreeGrafter"/>
</dbReference>
<evidence type="ECO:0000256" key="6">
    <source>
        <dbReference type="ARBA" id="ARBA00022989"/>
    </source>
</evidence>
<keyword evidence="13" id="KW-1185">Reference proteome</keyword>
<feature type="transmembrane region" description="Helical" evidence="9">
    <location>
        <begin position="217"/>
        <end position="238"/>
    </location>
</feature>
<accession>A0A5N5TPJ8</accession>
<feature type="transmembrane region" description="Helical" evidence="9">
    <location>
        <begin position="68"/>
        <end position="86"/>
    </location>
</feature>
<dbReference type="OrthoDB" id="9944568at2759"/>
<keyword evidence="3" id="KW-0813">Transport</keyword>
<dbReference type="GO" id="GO:0005385">
    <property type="term" value="F:zinc ion transmembrane transporter activity"/>
    <property type="evidence" value="ECO:0007669"/>
    <property type="project" value="TreeGrafter"/>
</dbReference>
<evidence type="ECO:0000256" key="5">
    <source>
        <dbReference type="ARBA" id="ARBA00022906"/>
    </source>
</evidence>
<dbReference type="Pfam" id="PF01545">
    <property type="entry name" value="Cation_efflux"/>
    <property type="match status" value="1"/>
</dbReference>
<proteinExistence type="inferred from homology"/>
<evidence type="ECO:0000256" key="1">
    <source>
        <dbReference type="ARBA" id="ARBA00004141"/>
    </source>
</evidence>
<dbReference type="FunFam" id="1.20.1510.10:FF:000027">
    <property type="entry name" value="Zinc transporter ttm-1"/>
    <property type="match status" value="1"/>
</dbReference>
<comment type="subcellular location">
    <subcellularLocation>
        <location evidence="1">Membrane</location>
        <topology evidence="1">Multi-pass membrane protein</topology>
    </subcellularLocation>
</comment>
<dbReference type="Pfam" id="PF16916">
    <property type="entry name" value="ZT_dimer"/>
    <property type="match status" value="1"/>
</dbReference>
<comment type="similarity">
    <text evidence="2">Belongs to the cation diffusion facilitator (CDF) transporter (TC 2.A.4) family. SLC30A subfamily.</text>
</comment>
<dbReference type="Proteomes" id="UP000326759">
    <property type="component" value="Unassembled WGS sequence"/>
</dbReference>
<feature type="transmembrane region" description="Helical" evidence="9">
    <location>
        <begin position="188"/>
        <end position="211"/>
    </location>
</feature>
<evidence type="ECO:0000256" key="9">
    <source>
        <dbReference type="SAM" id="Phobius"/>
    </source>
</evidence>
<dbReference type="PANTHER" id="PTHR11562:SF17">
    <property type="entry name" value="RE54080P-RELATED"/>
    <property type="match status" value="1"/>
</dbReference>
<keyword evidence="5" id="KW-0864">Zinc transport</keyword>
<dbReference type="InterPro" id="IPR002524">
    <property type="entry name" value="Cation_efflux"/>
</dbReference>
<dbReference type="EMBL" id="SEYY01000067">
    <property type="protein sequence ID" value="KAB7508097.1"/>
    <property type="molecule type" value="Genomic_DNA"/>
</dbReference>
<keyword evidence="4 9" id="KW-0812">Transmembrane</keyword>
<reference evidence="12 13" key="1">
    <citation type="journal article" date="2019" name="PLoS Biol.">
        <title>Sex chromosomes control vertical transmission of feminizing Wolbachia symbionts in an isopod.</title>
        <authorList>
            <person name="Becking T."/>
            <person name="Chebbi M.A."/>
            <person name="Giraud I."/>
            <person name="Moumen B."/>
            <person name="Laverre T."/>
            <person name="Caubet Y."/>
            <person name="Peccoud J."/>
            <person name="Gilbert C."/>
            <person name="Cordaux R."/>
        </authorList>
    </citation>
    <scope>NUCLEOTIDE SEQUENCE [LARGE SCALE GENOMIC DNA]</scope>
    <source>
        <strain evidence="12">ANa2</strain>
        <tissue evidence="12">Whole body excluding digestive tract and cuticle</tissue>
    </source>
</reference>
<dbReference type="InterPro" id="IPR058533">
    <property type="entry name" value="Cation_efflux_TM"/>
</dbReference>
<keyword evidence="5" id="KW-0862">Zinc</keyword>
<evidence type="ECO:0000313" key="13">
    <source>
        <dbReference type="Proteomes" id="UP000326759"/>
    </source>
</evidence>
<feature type="transmembrane region" description="Helical" evidence="9">
    <location>
        <begin position="35"/>
        <end position="56"/>
    </location>
</feature>
<evidence type="ECO:0000259" key="11">
    <source>
        <dbReference type="Pfam" id="PF16916"/>
    </source>
</evidence>
<dbReference type="GO" id="GO:0010043">
    <property type="term" value="P:response to zinc ion"/>
    <property type="evidence" value="ECO:0007669"/>
    <property type="project" value="TreeGrafter"/>
</dbReference>
<comment type="caution">
    <text evidence="12">The sequence shown here is derived from an EMBL/GenBank/DDBJ whole genome shotgun (WGS) entry which is preliminary data.</text>
</comment>
<feature type="transmembrane region" description="Helical" evidence="9">
    <location>
        <begin position="102"/>
        <end position="124"/>
    </location>
</feature>
<evidence type="ECO:0000259" key="10">
    <source>
        <dbReference type="Pfam" id="PF01545"/>
    </source>
</evidence>
<evidence type="ECO:0000256" key="7">
    <source>
        <dbReference type="ARBA" id="ARBA00023065"/>
    </source>
</evidence>
<evidence type="ECO:0000256" key="8">
    <source>
        <dbReference type="ARBA" id="ARBA00023136"/>
    </source>
</evidence>
<keyword evidence="6 9" id="KW-1133">Transmembrane helix</keyword>
<dbReference type="InterPro" id="IPR027470">
    <property type="entry name" value="Cation_efflux_CTD"/>
</dbReference>
<sequence length="294" mass="31550">MGIPNGGGDYGNPDPEHCHAAKQYPTGTKKAVTKLLIACFLTTTFLIAEAVGGWLANSIAIMSDAAHLLSDLTSFIVSLISIYLSLRPASKRMNYGYQRAEVLGAVVSVLIIWLITGCLVYIAIERITSMNFEVDSDKMLIVAALGVVFNIILGFVLHSSTGHGHSHGGSPISSTESTDSKNINLRAAFIHVLGDFVQSVGVLVSAYVIHYYPQYKIADPICTFLFSAIVLVTTIPILKDLAIVLMEGTPPGFDYNAICAHLSAIPGVKMVHSLHVWALTLDKNALSVHLAVDV</sequence>
<evidence type="ECO:0000313" key="12">
    <source>
        <dbReference type="EMBL" id="KAB7508097.1"/>
    </source>
</evidence>
<feature type="domain" description="Cation efflux protein cytoplasmic" evidence="11">
    <location>
        <begin position="250"/>
        <end position="293"/>
    </location>
</feature>
<dbReference type="InterPro" id="IPR050681">
    <property type="entry name" value="CDF/SLC30A"/>
</dbReference>
<evidence type="ECO:0000256" key="4">
    <source>
        <dbReference type="ARBA" id="ARBA00022692"/>
    </source>
</evidence>